<dbReference type="InterPro" id="IPR029000">
    <property type="entry name" value="Cyclophilin-like_dom_sf"/>
</dbReference>
<dbReference type="PANTHER" id="PTHR34698">
    <property type="entry name" value="5-OXOPROLINASE SUBUNIT B"/>
    <property type="match status" value="1"/>
</dbReference>
<reference evidence="6 7" key="1">
    <citation type="submission" date="2020-04" db="EMBL/GenBank/DDBJ databases">
        <title>Description of novel Gluconacetobacter.</title>
        <authorList>
            <person name="Sombolestani A."/>
        </authorList>
    </citation>
    <scope>NUCLEOTIDE SEQUENCE [LARGE SCALE GENOMIC DNA]</scope>
    <source>
        <strain evidence="6 7">LMG 22058</strain>
    </source>
</reference>
<dbReference type="InterPro" id="IPR003833">
    <property type="entry name" value="CT_C_D"/>
</dbReference>
<dbReference type="NCBIfam" id="TIGR00370">
    <property type="entry name" value="5-oxoprolinase subunit PxpB"/>
    <property type="match status" value="1"/>
</dbReference>
<organism evidence="6 7">
    <name type="scientific">Gluconacetobacter dulcium</name>
    <dbReference type="NCBI Taxonomy" id="2729096"/>
    <lineage>
        <taxon>Bacteria</taxon>
        <taxon>Pseudomonadati</taxon>
        <taxon>Pseudomonadota</taxon>
        <taxon>Alphaproteobacteria</taxon>
        <taxon>Acetobacterales</taxon>
        <taxon>Acetobacteraceae</taxon>
        <taxon>Gluconacetobacter</taxon>
    </lineage>
</organism>
<evidence type="ECO:0000313" key="6">
    <source>
        <dbReference type="EMBL" id="MBB2196636.1"/>
    </source>
</evidence>
<dbReference type="GO" id="GO:0017168">
    <property type="term" value="F:5-oxoprolinase (ATP-hydrolyzing) activity"/>
    <property type="evidence" value="ECO:0007669"/>
    <property type="project" value="UniProtKB-EC"/>
</dbReference>
<keyword evidence="2 6" id="KW-0378">Hydrolase</keyword>
<evidence type="ECO:0000256" key="3">
    <source>
        <dbReference type="ARBA" id="ARBA00022840"/>
    </source>
</evidence>
<dbReference type="AlphaFoldDB" id="A0A7W4JXP2"/>
<comment type="caution">
    <text evidence="6">The sequence shown here is derived from an EMBL/GenBank/DDBJ whole genome shotgun (WGS) entry which is preliminary data.</text>
</comment>
<feature type="region of interest" description="Disordered" evidence="4">
    <location>
        <begin position="1"/>
        <end position="37"/>
    </location>
</feature>
<accession>A0A7W4JXP2</accession>
<dbReference type="Pfam" id="PF02682">
    <property type="entry name" value="CT_C_D"/>
    <property type="match status" value="1"/>
</dbReference>
<evidence type="ECO:0000256" key="1">
    <source>
        <dbReference type="ARBA" id="ARBA00022741"/>
    </source>
</evidence>
<feature type="domain" description="Carboxyltransferase" evidence="5">
    <location>
        <begin position="46"/>
        <end position="245"/>
    </location>
</feature>
<keyword evidence="1" id="KW-0547">Nucleotide-binding</keyword>
<dbReference type="EMBL" id="JABEQP010000002">
    <property type="protein sequence ID" value="MBB2196636.1"/>
    <property type="molecule type" value="Genomic_DNA"/>
</dbReference>
<evidence type="ECO:0000256" key="4">
    <source>
        <dbReference type="SAM" id="MobiDB-lite"/>
    </source>
</evidence>
<keyword evidence="3" id="KW-0067">ATP-binding</keyword>
<gene>
    <name evidence="6" type="primary">pxpB</name>
    <name evidence="6" type="ORF">HLH44_04000</name>
</gene>
<evidence type="ECO:0000313" key="7">
    <source>
        <dbReference type="Proteomes" id="UP000530320"/>
    </source>
</evidence>
<name>A0A7W4JXP2_9PROT</name>
<proteinExistence type="predicted"/>
<dbReference type="InterPro" id="IPR010016">
    <property type="entry name" value="PxpB"/>
</dbReference>
<dbReference type="PANTHER" id="PTHR34698:SF2">
    <property type="entry name" value="5-OXOPROLINASE SUBUNIT B"/>
    <property type="match status" value="1"/>
</dbReference>
<sequence>MCNLSSVTGSRLPDHAFQNQKSASRHHTGQERRRVETCQPADRLRKRISPAGAGALLLDAATQAYDQMTQDHVLTVARALAGHRGIIDVVPGVNNLLVLFDAVTVEHAQVAALLDTLWELPVASSLTGREITASVTYGGAFAEDLAMIAEAADLSIDATIALHESGRYCVAAIGAMPGFAYLTGLDPRLILPRRASPRLQVERGAVIVGGSHASIMPCTAPTGWHILGHTDLILFDPDRAEACLLRPGDIVRFQRAQ</sequence>
<dbReference type="SMART" id="SM00796">
    <property type="entry name" value="AHS1"/>
    <property type="match status" value="1"/>
</dbReference>
<evidence type="ECO:0000256" key="2">
    <source>
        <dbReference type="ARBA" id="ARBA00022801"/>
    </source>
</evidence>
<dbReference type="SUPFAM" id="SSF50891">
    <property type="entry name" value="Cyclophilin-like"/>
    <property type="match status" value="1"/>
</dbReference>
<dbReference type="Gene3D" id="2.40.100.10">
    <property type="entry name" value="Cyclophilin-like"/>
    <property type="match status" value="1"/>
</dbReference>
<dbReference type="GO" id="GO:0005524">
    <property type="term" value="F:ATP binding"/>
    <property type="evidence" value="ECO:0007669"/>
    <property type="project" value="UniProtKB-KW"/>
</dbReference>
<dbReference type="Gene3D" id="3.30.1360.40">
    <property type="match status" value="1"/>
</dbReference>
<protein>
    <submittedName>
        <fullName evidence="6">5-oxoprolinase subunit PxpB</fullName>
        <ecNumber evidence="6">3.5.2.9</ecNumber>
    </submittedName>
</protein>
<dbReference type="EC" id="3.5.2.9" evidence="6"/>
<dbReference type="SUPFAM" id="SSF160467">
    <property type="entry name" value="PH0987 N-terminal domain-like"/>
    <property type="match status" value="1"/>
</dbReference>
<dbReference type="Proteomes" id="UP000530320">
    <property type="component" value="Unassembled WGS sequence"/>
</dbReference>
<evidence type="ECO:0000259" key="5">
    <source>
        <dbReference type="SMART" id="SM00796"/>
    </source>
</evidence>